<evidence type="ECO:0000313" key="3">
    <source>
        <dbReference type="EMBL" id="CAB4193628.1"/>
    </source>
</evidence>
<organism evidence="3">
    <name type="scientific">uncultured Caudovirales phage</name>
    <dbReference type="NCBI Taxonomy" id="2100421"/>
    <lineage>
        <taxon>Viruses</taxon>
        <taxon>Duplodnaviria</taxon>
        <taxon>Heunggongvirae</taxon>
        <taxon>Uroviricota</taxon>
        <taxon>Caudoviricetes</taxon>
        <taxon>Peduoviridae</taxon>
        <taxon>Maltschvirus</taxon>
        <taxon>Maltschvirus maltsch</taxon>
    </lineage>
</organism>
<proteinExistence type="predicted"/>
<reference evidence="3" key="1">
    <citation type="submission" date="2020-05" db="EMBL/GenBank/DDBJ databases">
        <authorList>
            <person name="Chiriac C."/>
            <person name="Salcher M."/>
            <person name="Ghai R."/>
            <person name="Kavagutti S V."/>
        </authorList>
    </citation>
    <scope>NUCLEOTIDE SEQUENCE</scope>
</reference>
<keyword evidence="1" id="KW-0472">Membrane</keyword>
<protein>
    <submittedName>
        <fullName evidence="3">Uncharacterized protein</fullName>
    </submittedName>
</protein>
<dbReference type="EMBL" id="LR797195">
    <property type="protein sequence ID" value="CAB4193628.1"/>
    <property type="molecule type" value="Genomic_DNA"/>
</dbReference>
<evidence type="ECO:0000256" key="1">
    <source>
        <dbReference type="SAM" id="Phobius"/>
    </source>
</evidence>
<dbReference type="EMBL" id="LR796916">
    <property type="protein sequence ID" value="CAB4175339.1"/>
    <property type="molecule type" value="Genomic_DNA"/>
</dbReference>
<feature type="transmembrane region" description="Helical" evidence="1">
    <location>
        <begin position="29"/>
        <end position="52"/>
    </location>
</feature>
<accession>A0A6J5RIU6</accession>
<feature type="transmembrane region" description="Helical" evidence="1">
    <location>
        <begin position="64"/>
        <end position="89"/>
    </location>
</feature>
<keyword evidence="1" id="KW-1133">Transmembrane helix</keyword>
<keyword evidence="1" id="KW-0812">Transmembrane</keyword>
<sequence>MKLNRNSISARLYRWFYMTKEMPQTLCPYFWKLVIMWIFILPVSIISAPMVITKQDPDEWFVRILGGACLWFLVFIVFLAIFPVTYLLWGWFNPNTTFRAWQGVGILIWMITIVVSIVFTILHFYKNRRNNRRHRQSEWIWDENGDHVLNPDYVPYEERSNIFIEFIKAKYNKYCPKIDWNK</sequence>
<feature type="transmembrane region" description="Helical" evidence="1">
    <location>
        <begin position="101"/>
        <end position="125"/>
    </location>
</feature>
<name>A0A6J5RIU6_9CAUD</name>
<evidence type="ECO:0000313" key="2">
    <source>
        <dbReference type="EMBL" id="CAB4175339.1"/>
    </source>
</evidence>
<gene>
    <name evidence="3" type="ORF">UFOVP1247_113</name>
    <name evidence="2" type="ORF">UFOVP970_153</name>
</gene>